<evidence type="ECO:0000313" key="2">
    <source>
        <dbReference type="Proteomes" id="UP000784294"/>
    </source>
</evidence>
<evidence type="ECO:0000313" key="1">
    <source>
        <dbReference type="EMBL" id="VEL26731.1"/>
    </source>
</evidence>
<dbReference type="AlphaFoldDB" id="A0A448X375"/>
<protein>
    <submittedName>
        <fullName evidence="1">Uncharacterized protein</fullName>
    </submittedName>
</protein>
<gene>
    <name evidence="1" type="ORF">PXEA_LOCUS20171</name>
</gene>
<proteinExistence type="predicted"/>
<name>A0A448X375_9PLAT</name>
<reference evidence="1" key="1">
    <citation type="submission" date="2018-11" db="EMBL/GenBank/DDBJ databases">
        <authorList>
            <consortium name="Pathogen Informatics"/>
        </authorList>
    </citation>
    <scope>NUCLEOTIDE SEQUENCE</scope>
</reference>
<dbReference type="Proteomes" id="UP000784294">
    <property type="component" value="Unassembled WGS sequence"/>
</dbReference>
<organism evidence="1 2">
    <name type="scientific">Protopolystoma xenopodis</name>
    <dbReference type="NCBI Taxonomy" id="117903"/>
    <lineage>
        <taxon>Eukaryota</taxon>
        <taxon>Metazoa</taxon>
        <taxon>Spiralia</taxon>
        <taxon>Lophotrochozoa</taxon>
        <taxon>Platyhelminthes</taxon>
        <taxon>Monogenea</taxon>
        <taxon>Polyopisthocotylea</taxon>
        <taxon>Polystomatidea</taxon>
        <taxon>Polystomatidae</taxon>
        <taxon>Protopolystoma</taxon>
    </lineage>
</organism>
<sequence>MLAASYRLAVCLPNRSGAFVSSPLPMLSASSPASEGGIWQNVKRQHQPLLERWSSGAPHCILSDGEEGGVLKRVRMVVLAILSSDDTVCRNVHSVTASLLSDCRSVVQHASLAIGPEATGCTVVYSSASVVACLFTCLTMPRTFGRVRLSSSTRANGHTKRRTDVLL</sequence>
<accession>A0A448X375</accession>
<keyword evidence="2" id="KW-1185">Reference proteome</keyword>
<comment type="caution">
    <text evidence="1">The sequence shown here is derived from an EMBL/GenBank/DDBJ whole genome shotgun (WGS) entry which is preliminary data.</text>
</comment>
<dbReference type="EMBL" id="CAAALY010082316">
    <property type="protein sequence ID" value="VEL26731.1"/>
    <property type="molecule type" value="Genomic_DNA"/>
</dbReference>